<proteinExistence type="predicted"/>
<keyword evidence="3" id="KW-1185">Reference proteome</keyword>
<evidence type="ECO:0000313" key="3">
    <source>
        <dbReference type="Proteomes" id="UP000035100"/>
    </source>
</evidence>
<organism evidence="2 3">
    <name type="scientific">Wenxinia marina DSM 24838</name>
    <dbReference type="NCBI Taxonomy" id="1123501"/>
    <lineage>
        <taxon>Bacteria</taxon>
        <taxon>Pseudomonadati</taxon>
        <taxon>Pseudomonadota</taxon>
        <taxon>Alphaproteobacteria</taxon>
        <taxon>Rhodobacterales</taxon>
        <taxon>Roseobacteraceae</taxon>
        <taxon>Wenxinia</taxon>
    </lineage>
</organism>
<name>A0A0D0PH09_9RHOB</name>
<dbReference type="EMBL" id="AONG01000005">
    <property type="protein sequence ID" value="KIQ70621.1"/>
    <property type="molecule type" value="Genomic_DNA"/>
</dbReference>
<dbReference type="AlphaFoldDB" id="A0A0D0PH09"/>
<gene>
    <name evidence="2" type="ORF">Wenmar_00999</name>
</gene>
<dbReference type="STRING" id="1123501.Wenmar_00999"/>
<evidence type="ECO:0000256" key="1">
    <source>
        <dbReference type="SAM" id="MobiDB-lite"/>
    </source>
</evidence>
<feature type="region of interest" description="Disordered" evidence="1">
    <location>
        <begin position="1"/>
        <end position="35"/>
    </location>
</feature>
<accession>A0A0D0PH09</accession>
<sequence length="35" mass="3458">MADKPKGGKPASSKEQKSAPAGAMGGAKKSDGKKK</sequence>
<reference evidence="2 3" key="1">
    <citation type="submission" date="2013-01" db="EMBL/GenBank/DDBJ databases">
        <authorList>
            <person name="Fiebig A."/>
            <person name="Goeker M."/>
            <person name="Klenk H.-P.P."/>
        </authorList>
    </citation>
    <scope>NUCLEOTIDE SEQUENCE [LARGE SCALE GENOMIC DNA]</scope>
    <source>
        <strain evidence="2 3">DSM 24838</strain>
    </source>
</reference>
<protein>
    <submittedName>
        <fullName evidence="2">Uncharacterized protein</fullName>
    </submittedName>
</protein>
<comment type="caution">
    <text evidence="2">The sequence shown here is derived from an EMBL/GenBank/DDBJ whole genome shotgun (WGS) entry which is preliminary data.</text>
</comment>
<feature type="compositionally biased region" description="Basic and acidic residues" evidence="1">
    <location>
        <begin position="1"/>
        <end position="17"/>
    </location>
</feature>
<evidence type="ECO:0000313" key="2">
    <source>
        <dbReference type="EMBL" id="KIQ70621.1"/>
    </source>
</evidence>
<dbReference type="Proteomes" id="UP000035100">
    <property type="component" value="Unassembled WGS sequence"/>
</dbReference>